<feature type="repeat" description="ARM" evidence="1">
    <location>
        <begin position="306"/>
        <end position="348"/>
    </location>
</feature>
<dbReference type="PANTHER" id="PTHR15599">
    <property type="entry name" value="RTDR1"/>
    <property type="match status" value="1"/>
</dbReference>
<gene>
    <name evidence="2" type="ORF">MVEN_01352800</name>
</gene>
<accession>A0A8H7CW80</accession>
<dbReference type="InterPro" id="IPR042856">
    <property type="entry name" value="RSP14"/>
</dbReference>
<evidence type="ECO:0000313" key="3">
    <source>
        <dbReference type="Proteomes" id="UP000620124"/>
    </source>
</evidence>
<evidence type="ECO:0008006" key="4">
    <source>
        <dbReference type="Google" id="ProtNLM"/>
    </source>
</evidence>
<dbReference type="SUPFAM" id="SSF48371">
    <property type="entry name" value="ARM repeat"/>
    <property type="match status" value="1"/>
</dbReference>
<organism evidence="2 3">
    <name type="scientific">Mycena venus</name>
    <dbReference type="NCBI Taxonomy" id="2733690"/>
    <lineage>
        <taxon>Eukaryota</taxon>
        <taxon>Fungi</taxon>
        <taxon>Dikarya</taxon>
        <taxon>Basidiomycota</taxon>
        <taxon>Agaricomycotina</taxon>
        <taxon>Agaricomycetes</taxon>
        <taxon>Agaricomycetidae</taxon>
        <taxon>Agaricales</taxon>
        <taxon>Marasmiineae</taxon>
        <taxon>Mycenaceae</taxon>
        <taxon>Mycena</taxon>
    </lineage>
</organism>
<dbReference type="OrthoDB" id="3065834at2759"/>
<sequence>MSYFQWDFVLWSTKATIFEDLAVRAESNVDEARAVVDSPDFYYITQMLKSPDIGARISSCRLLGSLARHECTMEAILELRTCAQLVSMLQDEDSRVIESAFATHTLSRIACHLNGAQAIVDSRALVLVSALLQSPLPNIQKWACALAGNLAAHEPTRAAVLALKPYEQIVPLLSDKDSEIVLRAAHALAQMARPLDGAQAIVDVGGLDHISPLLRSPLPNIREWTCVLVGNLAFHESTGAAILALKPFKTLVTLLSDKDSGVVDEAAHVLCQLACSLNGAQAIVDARGLDHVLKLLESPTAVLALKPFQALVTLLSDEDSEVTEWAAYALSNIAASSAGALAIVNARALVLVGELLESPRVNVRKWTRELVEKLASNELTLPAILELELSG</sequence>
<dbReference type="SMART" id="SM00185">
    <property type="entry name" value="ARM"/>
    <property type="match status" value="3"/>
</dbReference>
<protein>
    <recommendedName>
        <fullName evidence="4">ARM repeat-containing protein</fullName>
    </recommendedName>
</protein>
<evidence type="ECO:0000313" key="2">
    <source>
        <dbReference type="EMBL" id="KAF7350472.1"/>
    </source>
</evidence>
<dbReference type="InterPro" id="IPR016024">
    <property type="entry name" value="ARM-type_fold"/>
</dbReference>
<dbReference type="InterPro" id="IPR011989">
    <property type="entry name" value="ARM-like"/>
</dbReference>
<dbReference type="Gene3D" id="1.25.10.10">
    <property type="entry name" value="Leucine-rich Repeat Variant"/>
    <property type="match status" value="3"/>
</dbReference>
<dbReference type="InterPro" id="IPR000225">
    <property type="entry name" value="Armadillo"/>
</dbReference>
<evidence type="ECO:0000256" key="1">
    <source>
        <dbReference type="PROSITE-ProRule" id="PRU00259"/>
    </source>
</evidence>
<proteinExistence type="predicted"/>
<name>A0A8H7CW80_9AGAR</name>
<keyword evidence="3" id="KW-1185">Reference proteome</keyword>
<dbReference type="AlphaFoldDB" id="A0A8H7CW80"/>
<dbReference type="EMBL" id="JACAZI010000010">
    <property type="protein sequence ID" value="KAF7350472.1"/>
    <property type="molecule type" value="Genomic_DNA"/>
</dbReference>
<comment type="caution">
    <text evidence="2">The sequence shown here is derived from an EMBL/GenBank/DDBJ whole genome shotgun (WGS) entry which is preliminary data.</text>
</comment>
<dbReference type="PANTHER" id="PTHR15599:SF1">
    <property type="entry name" value="RADIAL SPOKE HEAD 14 HOMOLOG"/>
    <property type="match status" value="1"/>
</dbReference>
<dbReference type="PROSITE" id="PS50176">
    <property type="entry name" value="ARM_REPEAT"/>
    <property type="match status" value="1"/>
</dbReference>
<dbReference type="Proteomes" id="UP000620124">
    <property type="component" value="Unassembled WGS sequence"/>
</dbReference>
<reference evidence="2" key="1">
    <citation type="submission" date="2020-05" db="EMBL/GenBank/DDBJ databases">
        <title>Mycena genomes resolve the evolution of fungal bioluminescence.</title>
        <authorList>
            <person name="Tsai I.J."/>
        </authorList>
    </citation>
    <scope>NUCLEOTIDE SEQUENCE</scope>
    <source>
        <strain evidence="2">CCC161011</strain>
    </source>
</reference>